<sequence length="60" mass="6860">MQDGSITLLFQAEGNYLANILKRLIECFAVSITGIKKRAFHNIKTILITLNDDRNSWPPR</sequence>
<dbReference type="EMBL" id="MHTL01000012">
    <property type="protein sequence ID" value="OHA60546.1"/>
    <property type="molecule type" value="Genomic_DNA"/>
</dbReference>
<comment type="caution">
    <text evidence="1">The sequence shown here is derived from an EMBL/GenBank/DDBJ whole genome shotgun (WGS) entry which is preliminary data.</text>
</comment>
<proteinExistence type="predicted"/>
<organism evidence="1 2">
    <name type="scientific">Candidatus Vogelbacteria bacterium RIFOXYD1_FULL_51_18</name>
    <dbReference type="NCBI Taxonomy" id="1802440"/>
    <lineage>
        <taxon>Bacteria</taxon>
        <taxon>Candidatus Vogeliibacteriota</taxon>
    </lineage>
</organism>
<protein>
    <submittedName>
        <fullName evidence="1">Uncharacterized protein</fullName>
    </submittedName>
</protein>
<dbReference type="Proteomes" id="UP000177090">
    <property type="component" value="Unassembled WGS sequence"/>
</dbReference>
<reference evidence="1 2" key="1">
    <citation type="journal article" date="2016" name="Nat. Commun.">
        <title>Thousands of microbial genomes shed light on interconnected biogeochemical processes in an aquifer system.</title>
        <authorList>
            <person name="Anantharaman K."/>
            <person name="Brown C.T."/>
            <person name="Hug L.A."/>
            <person name="Sharon I."/>
            <person name="Castelle C.J."/>
            <person name="Probst A.J."/>
            <person name="Thomas B.C."/>
            <person name="Singh A."/>
            <person name="Wilkins M.J."/>
            <person name="Karaoz U."/>
            <person name="Brodie E.L."/>
            <person name="Williams K.H."/>
            <person name="Hubbard S.S."/>
            <person name="Banfield J.F."/>
        </authorList>
    </citation>
    <scope>NUCLEOTIDE SEQUENCE [LARGE SCALE GENOMIC DNA]</scope>
</reference>
<gene>
    <name evidence="1" type="ORF">A2569_02125</name>
</gene>
<name>A0A1G2QJ36_9BACT</name>
<accession>A0A1G2QJ36</accession>
<evidence type="ECO:0000313" key="2">
    <source>
        <dbReference type="Proteomes" id="UP000177090"/>
    </source>
</evidence>
<dbReference type="AlphaFoldDB" id="A0A1G2QJ36"/>
<evidence type="ECO:0000313" key="1">
    <source>
        <dbReference type="EMBL" id="OHA60546.1"/>
    </source>
</evidence>